<keyword evidence="1" id="KW-0479">Metal-binding</keyword>
<dbReference type="SUPFAM" id="SSF118310">
    <property type="entry name" value="AN1-like Zinc finger"/>
    <property type="match status" value="1"/>
</dbReference>
<keyword evidence="2 4" id="KW-0863">Zinc-finger</keyword>
<keyword evidence="3" id="KW-0862">Zinc</keyword>
<evidence type="ECO:0000259" key="6">
    <source>
        <dbReference type="PROSITE" id="PS51039"/>
    </source>
</evidence>
<dbReference type="Pfam" id="PF01428">
    <property type="entry name" value="zf-AN1"/>
    <property type="match status" value="1"/>
</dbReference>
<name>G3AFJ9_SPAPN</name>
<dbReference type="PANTHER" id="PTHR14677">
    <property type="entry name" value="ARSENITE INDUCUBLE RNA ASSOCIATED PROTEIN AIP-1-RELATED"/>
    <property type="match status" value="1"/>
</dbReference>
<dbReference type="InterPro" id="IPR035896">
    <property type="entry name" value="AN1-like_Znf"/>
</dbReference>
<dbReference type="InParanoid" id="G3AFJ9"/>
<keyword evidence="8" id="KW-1185">Reference proteome</keyword>
<protein>
    <recommendedName>
        <fullName evidence="6">AN1-type domain-containing protein</fullName>
    </recommendedName>
</protein>
<dbReference type="GO" id="GO:0008270">
    <property type="term" value="F:zinc ion binding"/>
    <property type="evidence" value="ECO:0007669"/>
    <property type="project" value="UniProtKB-KW"/>
</dbReference>
<evidence type="ECO:0000256" key="2">
    <source>
        <dbReference type="ARBA" id="ARBA00022771"/>
    </source>
</evidence>
<dbReference type="PROSITE" id="PS51039">
    <property type="entry name" value="ZF_AN1"/>
    <property type="match status" value="1"/>
</dbReference>
<dbReference type="InterPro" id="IPR057358">
    <property type="entry name" value="UBL_ZFAND1-like"/>
</dbReference>
<evidence type="ECO:0000256" key="5">
    <source>
        <dbReference type="SAM" id="MobiDB-lite"/>
    </source>
</evidence>
<reference evidence="7 8" key="1">
    <citation type="journal article" date="2011" name="Proc. Natl. Acad. Sci. U.S.A.">
        <title>Comparative genomics of xylose-fermenting fungi for enhanced biofuel production.</title>
        <authorList>
            <person name="Wohlbach D.J."/>
            <person name="Kuo A."/>
            <person name="Sato T.K."/>
            <person name="Potts K.M."/>
            <person name="Salamov A.A."/>
            <person name="LaButti K.M."/>
            <person name="Sun H."/>
            <person name="Clum A."/>
            <person name="Pangilinan J.L."/>
            <person name="Lindquist E.A."/>
            <person name="Lucas S."/>
            <person name="Lapidus A."/>
            <person name="Jin M."/>
            <person name="Gunawan C."/>
            <person name="Balan V."/>
            <person name="Dale B.E."/>
            <person name="Jeffries T.W."/>
            <person name="Zinkel R."/>
            <person name="Barry K.W."/>
            <person name="Grigoriev I.V."/>
            <person name="Gasch A.P."/>
        </authorList>
    </citation>
    <scope>NUCLEOTIDE SEQUENCE [LARGE SCALE GENOMIC DNA]</scope>
    <source>
        <strain evidence="8">NRRL Y-27907 / 11-Y1</strain>
    </source>
</reference>
<evidence type="ECO:0000313" key="7">
    <source>
        <dbReference type="EMBL" id="EGW34989.1"/>
    </source>
</evidence>
<dbReference type="KEGG" id="spaa:SPAPADRAFT_48045"/>
<feature type="domain" description="AN1-type" evidence="6">
    <location>
        <begin position="21"/>
        <end position="67"/>
    </location>
</feature>
<sequence length="273" mass="30624">MSTTNLFIDKTQHPTKDQGIIDIGKNCSYCNQLDFLPFVCEFCKQTFCSNHRKIDQHDCVNRDMFDRSPTRSVSPPSGVSSKTLFPDREADKKRINERLHSQSPRPTTILEKSFRVGDAAKGNSSAFKKFQKFLTIQNTTKAGGVFKIFKSSSASKSNYAEIATLKKVAKGDAKISAADRIYVWVLYISNPEEKLDIQQNRKAVFINKNWVVGRSLDSIADALHITNKNNVVTAAEDKLNIFKLENDEPKVVATSAKSSFRNGDTLYLVRGSI</sequence>
<dbReference type="eggNOG" id="KOG3183">
    <property type="taxonomic scope" value="Eukaryota"/>
</dbReference>
<organism evidence="8">
    <name type="scientific">Spathaspora passalidarum (strain NRRL Y-27907 / 11-Y1)</name>
    <dbReference type="NCBI Taxonomy" id="619300"/>
    <lineage>
        <taxon>Eukaryota</taxon>
        <taxon>Fungi</taxon>
        <taxon>Dikarya</taxon>
        <taxon>Ascomycota</taxon>
        <taxon>Saccharomycotina</taxon>
        <taxon>Pichiomycetes</taxon>
        <taxon>Debaryomycetaceae</taxon>
        <taxon>Spathaspora</taxon>
    </lineage>
</organism>
<dbReference type="PANTHER" id="PTHR14677:SF40">
    <property type="entry name" value="CDC48-ASSOCIATED UBIQUITIN-LIKE_ZINC FINGER PROTEIN 1"/>
    <property type="match status" value="1"/>
</dbReference>
<dbReference type="HOGENOM" id="CLU_052358_2_1_1"/>
<dbReference type="OMA" id="RQYCLKH"/>
<accession>G3AFJ9</accession>
<dbReference type="InterPro" id="IPR000058">
    <property type="entry name" value="Znf_AN1"/>
</dbReference>
<dbReference type="GO" id="GO:0005737">
    <property type="term" value="C:cytoplasm"/>
    <property type="evidence" value="ECO:0007669"/>
    <property type="project" value="TreeGrafter"/>
</dbReference>
<dbReference type="Pfam" id="PF25327">
    <property type="entry name" value="UBL_ZFAND1"/>
    <property type="match status" value="1"/>
</dbReference>
<dbReference type="AlphaFoldDB" id="G3AFJ9"/>
<evidence type="ECO:0000256" key="3">
    <source>
        <dbReference type="ARBA" id="ARBA00022833"/>
    </source>
</evidence>
<dbReference type="GeneID" id="18871171"/>
<dbReference type="STRING" id="619300.G3AFJ9"/>
<evidence type="ECO:0000256" key="4">
    <source>
        <dbReference type="PROSITE-ProRule" id="PRU00449"/>
    </source>
</evidence>
<evidence type="ECO:0000256" key="1">
    <source>
        <dbReference type="ARBA" id="ARBA00022723"/>
    </source>
</evidence>
<dbReference type="FunCoup" id="G3AFJ9">
    <property type="interactions" value="215"/>
</dbReference>
<dbReference type="EMBL" id="GL996499">
    <property type="protein sequence ID" value="EGW34989.1"/>
    <property type="molecule type" value="Genomic_DNA"/>
</dbReference>
<dbReference type="Gene3D" id="4.10.1110.10">
    <property type="entry name" value="AN1-like Zinc finger"/>
    <property type="match status" value="1"/>
</dbReference>
<proteinExistence type="predicted"/>
<dbReference type="SMART" id="SM00154">
    <property type="entry name" value="ZnF_AN1"/>
    <property type="match status" value="1"/>
</dbReference>
<dbReference type="RefSeq" id="XP_007372401.1">
    <property type="nucleotide sequence ID" value="XM_007372339.1"/>
</dbReference>
<evidence type="ECO:0000313" key="8">
    <source>
        <dbReference type="Proteomes" id="UP000000709"/>
    </source>
</evidence>
<dbReference type="Proteomes" id="UP000000709">
    <property type="component" value="Unassembled WGS sequence"/>
</dbReference>
<feature type="region of interest" description="Disordered" evidence="5">
    <location>
        <begin position="66"/>
        <end position="87"/>
    </location>
</feature>
<dbReference type="OrthoDB" id="439943at2759"/>
<feature type="compositionally biased region" description="Polar residues" evidence="5">
    <location>
        <begin position="70"/>
        <end position="83"/>
    </location>
</feature>
<gene>
    <name evidence="7" type="ORF">SPAPADRAFT_48045</name>
</gene>